<proteinExistence type="predicted"/>
<comment type="caution">
    <text evidence="1">The sequence shown here is derived from an EMBL/GenBank/DDBJ whole genome shotgun (WGS) entry which is preliminary data.</text>
</comment>
<protein>
    <submittedName>
        <fullName evidence="1">Uncharacterized protein</fullName>
    </submittedName>
</protein>
<organism evidence="1 2">
    <name type="scientific">Caerostris extrusa</name>
    <name type="common">Bark spider</name>
    <name type="synonym">Caerostris bankana</name>
    <dbReference type="NCBI Taxonomy" id="172846"/>
    <lineage>
        <taxon>Eukaryota</taxon>
        <taxon>Metazoa</taxon>
        <taxon>Ecdysozoa</taxon>
        <taxon>Arthropoda</taxon>
        <taxon>Chelicerata</taxon>
        <taxon>Arachnida</taxon>
        <taxon>Araneae</taxon>
        <taxon>Araneomorphae</taxon>
        <taxon>Entelegynae</taxon>
        <taxon>Araneoidea</taxon>
        <taxon>Araneidae</taxon>
        <taxon>Caerostris</taxon>
    </lineage>
</organism>
<reference evidence="1 2" key="1">
    <citation type="submission" date="2021-06" db="EMBL/GenBank/DDBJ databases">
        <title>Caerostris extrusa draft genome.</title>
        <authorList>
            <person name="Kono N."/>
            <person name="Arakawa K."/>
        </authorList>
    </citation>
    <scope>NUCLEOTIDE SEQUENCE [LARGE SCALE GENOMIC DNA]</scope>
</reference>
<dbReference type="EMBL" id="BPLR01000638">
    <property type="protein sequence ID" value="GIY96220.1"/>
    <property type="molecule type" value="Genomic_DNA"/>
</dbReference>
<dbReference type="Proteomes" id="UP001054945">
    <property type="component" value="Unassembled WGS sequence"/>
</dbReference>
<gene>
    <name evidence="1" type="ORF">CEXT_119661</name>
</gene>
<accession>A0AAV4XMA7</accession>
<sequence length="70" mass="7695">MVGLTSLSADRNCDSFLFCDPSLRCLSSNPWCPDDMCQVSSSSWKCSSTSEDAEEIRCVPSMRSEEVGYG</sequence>
<evidence type="ECO:0000313" key="2">
    <source>
        <dbReference type="Proteomes" id="UP001054945"/>
    </source>
</evidence>
<evidence type="ECO:0000313" key="1">
    <source>
        <dbReference type="EMBL" id="GIY96220.1"/>
    </source>
</evidence>
<name>A0AAV4XMA7_CAEEX</name>
<dbReference type="AlphaFoldDB" id="A0AAV4XMA7"/>
<keyword evidence="2" id="KW-1185">Reference proteome</keyword>